<dbReference type="EMBL" id="MN740542">
    <property type="protein sequence ID" value="QHU32817.1"/>
    <property type="molecule type" value="Genomic_DNA"/>
</dbReference>
<dbReference type="InterPro" id="IPR018879">
    <property type="entry name" value="MSV199_dom"/>
</dbReference>
<name>A0A6C0LQG5_9ZZZZ</name>
<feature type="coiled-coil region" evidence="1">
    <location>
        <begin position="145"/>
        <end position="179"/>
    </location>
</feature>
<keyword evidence="1" id="KW-0175">Coiled coil</keyword>
<reference evidence="3" key="1">
    <citation type="journal article" date="2020" name="Nature">
        <title>Giant virus diversity and host interactions through global metagenomics.</title>
        <authorList>
            <person name="Schulz F."/>
            <person name="Roux S."/>
            <person name="Paez-Espino D."/>
            <person name="Jungbluth S."/>
            <person name="Walsh D.A."/>
            <person name="Denef V.J."/>
            <person name="McMahon K.D."/>
            <person name="Konstantinidis K.T."/>
            <person name="Eloe-Fadrosh E.A."/>
            <person name="Kyrpides N.C."/>
            <person name="Woyke T."/>
        </authorList>
    </citation>
    <scope>NUCLEOTIDE SEQUENCE</scope>
    <source>
        <strain evidence="3">GVMAG-M-3300027969-2</strain>
    </source>
</reference>
<organism evidence="3">
    <name type="scientific">viral metagenome</name>
    <dbReference type="NCBI Taxonomy" id="1070528"/>
    <lineage>
        <taxon>unclassified sequences</taxon>
        <taxon>metagenomes</taxon>
        <taxon>organismal metagenomes</taxon>
    </lineage>
</organism>
<evidence type="ECO:0000313" key="3">
    <source>
        <dbReference type="EMBL" id="QHU32817.1"/>
    </source>
</evidence>
<feature type="coiled-coil region" evidence="1">
    <location>
        <begin position="300"/>
        <end position="369"/>
    </location>
</feature>
<feature type="domain" description="MSV199" evidence="2">
    <location>
        <begin position="106"/>
        <end position="144"/>
    </location>
</feature>
<evidence type="ECO:0000256" key="1">
    <source>
        <dbReference type="SAM" id="Coils"/>
    </source>
</evidence>
<dbReference type="InterPro" id="IPR043928">
    <property type="entry name" value="DNVP"/>
</dbReference>
<dbReference type="GO" id="GO:0051276">
    <property type="term" value="P:chromosome organization"/>
    <property type="evidence" value="ECO:0007669"/>
    <property type="project" value="InterPro"/>
</dbReference>
<accession>A0A6C0LQG5</accession>
<dbReference type="AlphaFoldDB" id="A0A6C0LQG5"/>
<dbReference type="GO" id="GO:0003677">
    <property type="term" value="F:DNA binding"/>
    <property type="evidence" value="ECO:0007669"/>
    <property type="project" value="InterPro"/>
</dbReference>
<dbReference type="Pfam" id="PF10553">
    <property type="entry name" value="MSV199"/>
    <property type="match status" value="1"/>
</dbReference>
<protein>
    <recommendedName>
        <fullName evidence="2">MSV199 domain-containing protein</fullName>
    </recommendedName>
</protein>
<proteinExistence type="predicted"/>
<evidence type="ECO:0000259" key="2">
    <source>
        <dbReference type="Pfam" id="PF10553"/>
    </source>
</evidence>
<dbReference type="Pfam" id="PF19060">
    <property type="entry name" value="DVNP"/>
    <property type="match status" value="1"/>
</dbReference>
<sequence>MNKFNIVELIENNPLTKLSNIYQSKILTKIKNIFDNEEQQMFVASFYCYLNYNNTDFIVDFDNVWKWLGFNKKDKAKKLLELYFKPDIEYKVLLLHKGEQKGRGGHNKETILLTIKTFKSLCLKACTKKADQIHEYYLKLENILQEVLNEETNELRIQLQEKDKQIQNVETDKRIIKENTILEHFPNNVQCIYYGIIDNTNSENETLIKFGCSNFLSNRIERHKKTYSNFYLLNAFRVDNKVLVENSMKHHSLLSKLRRTIRINNISHNELLAINNLSFEKLDIIIKDIITNMEYNPENYKKLLTEYEALSKTNTNLLNEIANMKNHIQPNETEIKQLNIQLLLLSEENQKLKNENIKLLKQCKNIQGTNIDDNNVLNSLKRITKSSDGLYHIGQSTYIHCYGSREQVWNDIAYKTAGGLTKMDLIVNKSGKIVSKKKFISEKTNNHLNKFNQSRK</sequence>